<dbReference type="Gene3D" id="1.10.10.10">
    <property type="entry name" value="Winged helix-like DNA-binding domain superfamily/Winged helix DNA-binding domain"/>
    <property type="match status" value="1"/>
</dbReference>
<dbReference type="GO" id="GO:0000160">
    <property type="term" value="P:phosphorelay signal transduction system"/>
    <property type="evidence" value="ECO:0007669"/>
    <property type="project" value="InterPro"/>
</dbReference>
<dbReference type="GO" id="GO:0003677">
    <property type="term" value="F:DNA binding"/>
    <property type="evidence" value="ECO:0007669"/>
    <property type="project" value="UniProtKB-UniRule"/>
</dbReference>
<sequence>MDFRVLGPLEMYANGREVVPTAPKPRQVISLLLLRRNALVQTGELIDELWEQDPPASAMTTLQTYVYKLRRALVGCGSEPILSTKPGGYLLNVPDEAVDLYRFETDAAEGRALLEADDAERAATTLRRALALWRGAALVDVVPGALLTSYVTRLEELRARILDLRIQADLTLGRHNELVSELKALVLTRPLDEQLHASLMLALHRSGRRQEALEVFRTLRGRMIEDLGLEPGHALGALHHSLLSDAPMVPSQPGPPARERIVAGGQTPAEPAPGRRTVSEQPRPVPTAPASQLPRPAQLPTDIADFTGRAGVLAELGTHLAMDADVGSRTATRIGFITGMPGVGKTALATHLAHRLRRSYPGGQLYADLNGSSGRALDPAEVLHGFLRTLGLAEEHIPDDLTERCKTYRSATAGRRLLVLLDDAASVDQVRLLLPSDPRCAVVVTGRRRLYGLGGLWNIDLDVFDHAESLELLARIIGRDRVDREQRAARTLVDMVGRLPLALRCIGARLAAVPARSLSGMAEHLQRSREVLDELCLGELDVRSAYDASYDLLNRVEQSTFRLLSMLPHGEFTAEAVADLLGWEVPPAERLLERFADNHLLKVSVVPGARDQLHYSFPRVAHLYARERLDSVLSTMRKLPPNPIERVSSSR</sequence>
<dbReference type="Pfam" id="PF00486">
    <property type="entry name" value="Trans_reg_C"/>
    <property type="match status" value="1"/>
</dbReference>
<dbReference type="Gene3D" id="3.40.50.300">
    <property type="entry name" value="P-loop containing nucleotide triphosphate hydrolases"/>
    <property type="match status" value="1"/>
</dbReference>
<dbReference type="EMBL" id="CP031263">
    <property type="protein sequence ID" value="AXH93396.1"/>
    <property type="molecule type" value="Genomic_DNA"/>
</dbReference>
<protein>
    <submittedName>
        <fullName evidence="5">AfsR/SARP family transcriptional regulator</fullName>
    </submittedName>
</protein>
<comment type="similarity">
    <text evidence="1">Belongs to the AfsR/DnrI/RedD regulatory family.</text>
</comment>
<evidence type="ECO:0000313" key="6">
    <source>
        <dbReference type="Proteomes" id="UP000253958"/>
    </source>
</evidence>
<dbReference type="InterPro" id="IPR036388">
    <property type="entry name" value="WH-like_DNA-bd_sf"/>
</dbReference>
<dbReference type="SMART" id="SM00862">
    <property type="entry name" value="Trans_reg_C"/>
    <property type="match status" value="1"/>
</dbReference>
<dbReference type="InterPro" id="IPR051677">
    <property type="entry name" value="AfsR-DnrI-RedD_regulator"/>
</dbReference>
<evidence type="ECO:0000313" key="5">
    <source>
        <dbReference type="EMBL" id="AXH93396.1"/>
    </source>
</evidence>
<dbReference type="PRINTS" id="PR00364">
    <property type="entry name" value="DISEASERSIST"/>
</dbReference>
<gene>
    <name evidence="5" type="ORF">DVH21_27520</name>
</gene>
<dbReference type="InterPro" id="IPR027417">
    <property type="entry name" value="P-loop_NTPase"/>
</dbReference>
<dbReference type="SMART" id="SM01043">
    <property type="entry name" value="BTAD"/>
    <property type="match status" value="1"/>
</dbReference>
<dbReference type="SMART" id="SM00382">
    <property type="entry name" value="AAA"/>
    <property type="match status" value="1"/>
</dbReference>
<keyword evidence="2" id="KW-0805">Transcription regulation</keyword>
<evidence type="ECO:0000256" key="2">
    <source>
        <dbReference type="ARBA" id="ARBA00023015"/>
    </source>
</evidence>
<reference evidence="5 6" key="2">
    <citation type="submission" date="2018-08" db="EMBL/GenBank/DDBJ databases">
        <title>Streptomyces kandeliansis sp. nov., an endophytic bacterium isolated from mangrove plant.</title>
        <authorList>
            <person name="Wang R."/>
        </authorList>
    </citation>
    <scope>NUCLEOTIDE SEQUENCE [LARGE SCALE GENOMIC DNA]</scope>
    <source>
        <strain evidence="6">H14(2018)</strain>
    </source>
</reference>
<dbReference type="Proteomes" id="UP000253958">
    <property type="component" value="Chromosome"/>
</dbReference>
<dbReference type="PANTHER" id="PTHR35807:SF1">
    <property type="entry name" value="TRANSCRIPTIONAL REGULATOR REDD"/>
    <property type="match status" value="1"/>
</dbReference>
<keyword evidence="3" id="KW-0238">DNA-binding</keyword>
<organism evidence="5 6">
    <name type="scientific">Micromonospora aurantiaca</name>
    <name type="common">nom. illeg.</name>
    <dbReference type="NCBI Taxonomy" id="47850"/>
    <lineage>
        <taxon>Bacteria</taxon>
        <taxon>Bacillati</taxon>
        <taxon>Actinomycetota</taxon>
        <taxon>Actinomycetes</taxon>
        <taxon>Micromonosporales</taxon>
        <taxon>Micromonosporaceae</taxon>
        <taxon>Micromonospora</taxon>
    </lineage>
</organism>
<dbReference type="InterPro" id="IPR005158">
    <property type="entry name" value="BTAD"/>
</dbReference>
<dbReference type="SUPFAM" id="SSF48452">
    <property type="entry name" value="TPR-like"/>
    <property type="match status" value="1"/>
</dbReference>
<name>A0A1C6TPR6_9ACTN</name>
<dbReference type="AlphaFoldDB" id="A0A1C6TPR6"/>
<dbReference type="InterPro" id="IPR001867">
    <property type="entry name" value="OmpR/PhoB-type_DNA-bd"/>
</dbReference>
<dbReference type="RefSeq" id="WP_091331631.1">
    <property type="nucleotide sequence ID" value="NZ_CBDRJA010000032.1"/>
</dbReference>
<dbReference type="PROSITE" id="PS51755">
    <property type="entry name" value="OMPR_PHOB"/>
    <property type="match status" value="1"/>
</dbReference>
<dbReference type="InterPro" id="IPR003593">
    <property type="entry name" value="AAA+_ATPase"/>
</dbReference>
<reference evidence="5 6" key="1">
    <citation type="submission" date="2018-07" db="EMBL/GenBank/DDBJ databases">
        <authorList>
            <person name="Ye Y."/>
        </authorList>
    </citation>
    <scope>NUCLEOTIDE SEQUENCE [LARGE SCALE GENOMIC DNA]</scope>
    <source>
        <strain evidence="6">H14(2018)</strain>
    </source>
</reference>
<dbReference type="Gene3D" id="1.25.40.10">
    <property type="entry name" value="Tetratricopeptide repeat domain"/>
    <property type="match status" value="1"/>
</dbReference>
<dbReference type="InterPro" id="IPR049945">
    <property type="entry name" value="AAA_22"/>
</dbReference>
<evidence type="ECO:0000256" key="1">
    <source>
        <dbReference type="ARBA" id="ARBA00005820"/>
    </source>
</evidence>
<accession>A0A1C6TPR6</accession>
<dbReference type="SUPFAM" id="SSF52540">
    <property type="entry name" value="P-loop containing nucleoside triphosphate hydrolases"/>
    <property type="match status" value="1"/>
</dbReference>
<dbReference type="PANTHER" id="PTHR35807">
    <property type="entry name" value="TRANSCRIPTIONAL REGULATOR REDD-RELATED"/>
    <property type="match status" value="1"/>
</dbReference>
<evidence type="ECO:0000256" key="4">
    <source>
        <dbReference type="ARBA" id="ARBA00023163"/>
    </source>
</evidence>
<dbReference type="GO" id="GO:0043531">
    <property type="term" value="F:ADP binding"/>
    <property type="evidence" value="ECO:0007669"/>
    <property type="project" value="InterPro"/>
</dbReference>
<proteinExistence type="inferred from homology"/>
<dbReference type="Pfam" id="PF03704">
    <property type="entry name" value="BTAD"/>
    <property type="match status" value="1"/>
</dbReference>
<dbReference type="InterPro" id="IPR011990">
    <property type="entry name" value="TPR-like_helical_dom_sf"/>
</dbReference>
<dbReference type="GO" id="GO:0006355">
    <property type="term" value="P:regulation of DNA-templated transcription"/>
    <property type="evidence" value="ECO:0007669"/>
    <property type="project" value="InterPro"/>
</dbReference>
<dbReference type="InterPro" id="IPR016032">
    <property type="entry name" value="Sig_transdc_resp-reg_C-effctor"/>
</dbReference>
<dbReference type="Pfam" id="PF13401">
    <property type="entry name" value="AAA_22"/>
    <property type="match status" value="1"/>
</dbReference>
<keyword evidence="4" id="KW-0804">Transcription</keyword>
<dbReference type="CDD" id="cd15831">
    <property type="entry name" value="BTAD"/>
    <property type="match status" value="1"/>
</dbReference>
<evidence type="ECO:0000256" key="3">
    <source>
        <dbReference type="ARBA" id="ARBA00023125"/>
    </source>
</evidence>
<dbReference type="SUPFAM" id="SSF46894">
    <property type="entry name" value="C-terminal effector domain of the bipartite response regulators"/>
    <property type="match status" value="1"/>
</dbReference>